<dbReference type="WBParaSite" id="PS1159_v2.g8196.t1">
    <property type="protein sequence ID" value="PS1159_v2.g8196.t1"/>
    <property type="gene ID" value="PS1159_v2.g8196"/>
</dbReference>
<name>A0AC35GSB8_9BILA</name>
<sequence>MLALKSFFALFLIASFGAKFGAAENCTKDDYLKIYTCYVEANNGAEPFLTDLVAPMFTMNATKAYWKPICENKKKLDNCIGKERIQNCFNVEGIKHLPFSPIESAAKIVITGFLEIDHNCDRLLKFSDKNIECLGSLAKTVPKMCESKTFECVEIEKAVNCTIDAAYKLCGNVVGCFNLKTTTLQKCYLNIICENCGEISVANNPITGLCNDDEENVNVKTTTTAVPASSDEPLQTTITDVAAAASSNETTIP</sequence>
<proteinExistence type="predicted"/>
<evidence type="ECO:0000313" key="2">
    <source>
        <dbReference type="WBParaSite" id="PS1159_v2.g8196.t1"/>
    </source>
</evidence>
<protein>
    <submittedName>
        <fullName evidence="2">ShKT domain-containing protein</fullName>
    </submittedName>
</protein>
<dbReference type="Proteomes" id="UP000887580">
    <property type="component" value="Unplaced"/>
</dbReference>
<organism evidence="1 2">
    <name type="scientific">Panagrolaimus sp. PS1159</name>
    <dbReference type="NCBI Taxonomy" id="55785"/>
    <lineage>
        <taxon>Eukaryota</taxon>
        <taxon>Metazoa</taxon>
        <taxon>Ecdysozoa</taxon>
        <taxon>Nematoda</taxon>
        <taxon>Chromadorea</taxon>
        <taxon>Rhabditida</taxon>
        <taxon>Tylenchina</taxon>
        <taxon>Panagrolaimomorpha</taxon>
        <taxon>Panagrolaimoidea</taxon>
        <taxon>Panagrolaimidae</taxon>
        <taxon>Panagrolaimus</taxon>
    </lineage>
</organism>
<reference evidence="2" key="1">
    <citation type="submission" date="2022-11" db="UniProtKB">
        <authorList>
            <consortium name="WormBaseParasite"/>
        </authorList>
    </citation>
    <scope>IDENTIFICATION</scope>
</reference>
<accession>A0AC35GSB8</accession>
<evidence type="ECO:0000313" key="1">
    <source>
        <dbReference type="Proteomes" id="UP000887580"/>
    </source>
</evidence>